<keyword evidence="7" id="KW-1185">Reference proteome</keyword>
<organism evidence="6 7">
    <name type="scientific">Psilocybe cf. subviscida</name>
    <dbReference type="NCBI Taxonomy" id="2480587"/>
    <lineage>
        <taxon>Eukaryota</taxon>
        <taxon>Fungi</taxon>
        <taxon>Dikarya</taxon>
        <taxon>Basidiomycota</taxon>
        <taxon>Agaricomycotina</taxon>
        <taxon>Agaricomycetes</taxon>
        <taxon>Agaricomycetidae</taxon>
        <taxon>Agaricales</taxon>
        <taxon>Agaricineae</taxon>
        <taxon>Strophariaceae</taxon>
        <taxon>Psilocybe</taxon>
    </lineage>
</organism>
<evidence type="ECO:0000313" key="7">
    <source>
        <dbReference type="Proteomes" id="UP000567179"/>
    </source>
</evidence>
<keyword evidence="2" id="KW-0227">DNA damage</keyword>
<dbReference type="Gene3D" id="3.30.390.80">
    <property type="entry name" value="DNA repair protein Rad52/59/22"/>
    <property type="match status" value="1"/>
</dbReference>
<accession>A0A8H5AU83</accession>
<feature type="region of interest" description="Disordered" evidence="5">
    <location>
        <begin position="677"/>
        <end position="701"/>
    </location>
</feature>
<evidence type="ECO:0000313" key="6">
    <source>
        <dbReference type="EMBL" id="KAF5311001.1"/>
    </source>
</evidence>
<feature type="compositionally biased region" description="Low complexity" evidence="5">
    <location>
        <begin position="241"/>
        <end position="290"/>
    </location>
</feature>
<dbReference type="PANTHER" id="PTHR12132">
    <property type="entry name" value="DNA REPAIR AND RECOMBINATION PROTEIN RAD52, RAD59"/>
    <property type="match status" value="1"/>
</dbReference>
<feature type="compositionally biased region" description="Low complexity" evidence="5">
    <location>
        <begin position="331"/>
        <end position="344"/>
    </location>
</feature>
<dbReference type="OrthoDB" id="206565at2759"/>
<evidence type="ECO:0000256" key="1">
    <source>
        <dbReference type="ARBA" id="ARBA00006638"/>
    </source>
</evidence>
<feature type="compositionally biased region" description="Low complexity" evidence="5">
    <location>
        <begin position="367"/>
        <end position="381"/>
    </location>
</feature>
<dbReference type="GO" id="GO:0005634">
    <property type="term" value="C:nucleus"/>
    <property type="evidence" value="ECO:0007669"/>
    <property type="project" value="TreeGrafter"/>
</dbReference>
<feature type="compositionally biased region" description="Polar residues" evidence="5">
    <location>
        <begin position="587"/>
        <end position="598"/>
    </location>
</feature>
<feature type="compositionally biased region" description="Basic and acidic residues" evidence="5">
    <location>
        <begin position="225"/>
        <end position="236"/>
    </location>
</feature>
<dbReference type="GO" id="GO:0006312">
    <property type="term" value="P:mitotic recombination"/>
    <property type="evidence" value="ECO:0007669"/>
    <property type="project" value="TreeGrafter"/>
</dbReference>
<evidence type="ECO:0000256" key="2">
    <source>
        <dbReference type="ARBA" id="ARBA00022763"/>
    </source>
</evidence>
<keyword evidence="4" id="KW-0234">DNA repair</keyword>
<dbReference type="InterPro" id="IPR042525">
    <property type="entry name" value="Rad52_Rad59_Rad22_sf"/>
</dbReference>
<feature type="compositionally biased region" description="Polar residues" evidence="5">
    <location>
        <begin position="535"/>
        <end position="546"/>
    </location>
</feature>
<dbReference type="FunFam" id="3.30.390.80:FF:000001">
    <property type="entry name" value="DNA repair protein RAD52 homolog"/>
    <property type="match status" value="1"/>
</dbReference>
<dbReference type="GO" id="GO:0000724">
    <property type="term" value="P:double-strand break repair via homologous recombination"/>
    <property type="evidence" value="ECO:0007669"/>
    <property type="project" value="TreeGrafter"/>
</dbReference>
<comment type="similarity">
    <text evidence="1">Belongs to the RAD52 family.</text>
</comment>
<evidence type="ECO:0000256" key="4">
    <source>
        <dbReference type="ARBA" id="ARBA00023204"/>
    </source>
</evidence>
<keyword evidence="3" id="KW-0233">DNA recombination</keyword>
<feature type="region of interest" description="Disordered" evidence="5">
    <location>
        <begin position="623"/>
        <end position="665"/>
    </location>
</feature>
<comment type="caution">
    <text evidence="6">The sequence shown here is derived from an EMBL/GenBank/DDBJ whole genome shotgun (WGS) entry which is preliminary data.</text>
</comment>
<gene>
    <name evidence="6" type="ORF">D9619_007927</name>
</gene>
<dbReference type="Pfam" id="PF04098">
    <property type="entry name" value="Rad52_Rad22"/>
    <property type="match status" value="1"/>
</dbReference>
<feature type="compositionally biased region" description="Low complexity" evidence="5">
    <location>
        <begin position="507"/>
        <end position="518"/>
    </location>
</feature>
<feature type="compositionally biased region" description="Basic and acidic residues" evidence="5">
    <location>
        <begin position="421"/>
        <end position="431"/>
    </location>
</feature>
<dbReference type="InterPro" id="IPR041247">
    <property type="entry name" value="Rad52_fam"/>
</dbReference>
<dbReference type="InterPro" id="IPR007232">
    <property type="entry name" value="Rad52_Rad59_Rad22"/>
</dbReference>
<dbReference type="GO" id="GO:0003697">
    <property type="term" value="F:single-stranded DNA binding"/>
    <property type="evidence" value="ECO:0007669"/>
    <property type="project" value="UniProtKB-ARBA"/>
</dbReference>
<protein>
    <submittedName>
        <fullName evidence="6">Uncharacterized protein</fullName>
    </submittedName>
</protein>
<feature type="compositionally biased region" description="Acidic residues" evidence="5">
    <location>
        <begin position="432"/>
        <end position="442"/>
    </location>
</feature>
<dbReference type="GO" id="GO:0045002">
    <property type="term" value="P:double-strand break repair via single-strand annealing"/>
    <property type="evidence" value="ECO:0007669"/>
    <property type="project" value="TreeGrafter"/>
</dbReference>
<feature type="region of interest" description="Disordered" evidence="5">
    <location>
        <begin position="225"/>
        <end position="381"/>
    </location>
</feature>
<dbReference type="PANTHER" id="PTHR12132:SF1">
    <property type="entry name" value="DNA REPAIR PROTEIN RAD52 HOMOLOG"/>
    <property type="match status" value="1"/>
</dbReference>
<evidence type="ECO:0000256" key="5">
    <source>
        <dbReference type="SAM" id="MobiDB-lite"/>
    </source>
</evidence>
<feature type="region of interest" description="Disordered" evidence="5">
    <location>
        <begin position="420"/>
        <end position="460"/>
    </location>
</feature>
<feature type="region of interest" description="Disordered" evidence="5">
    <location>
        <begin position="487"/>
        <end position="605"/>
    </location>
</feature>
<reference evidence="6 7" key="1">
    <citation type="journal article" date="2020" name="ISME J.">
        <title>Uncovering the hidden diversity of litter-decomposition mechanisms in mushroom-forming fungi.</title>
        <authorList>
            <person name="Floudas D."/>
            <person name="Bentzer J."/>
            <person name="Ahren D."/>
            <person name="Johansson T."/>
            <person name="Persson P."/>
            <person name="Tunlid A."/>
        </authorList>
    </citation>
    <scope>NUCLEOTIDE SEQUENCE [LARGE SCALE GENOMIC DNA]</scope>
    <source>
        <strain evidence="6 7">CBS 101986</strain>
    </source>
</reference>
<feature type="compositionally biased region" description="Low complexity" evidence="5">
    <location>
        <begin position="551"/>
        <end position="580"/>
    </location>
</feature>
<proteinExistence type="inferred from homology"/>
<dbReference type="AlphaFoldDB" id="A0A8H5AU83"/>
<name>A0A8H5AU83_9AGAR</name>
<dbReference type="SUPFAM" id="SSF54768">
    <property type="entry name" value="dsRNA-binding domain-like"/>
    <property type="match status" value="1"/>
</dbReference>
<evidence type="ECO:0000256" key="3">
    <source>
        <dbReference type="ARBA" id="ARBA00023172"/>
    </source>
</evidence>
<dbReference type="Proteomes" id="UP000567179">
    <property type="component" value="Unassembled WGS sequence"/>
</dbReference>
<sequence>MAGAFSGHLIDQYNPNSPYNSSIVSHGAMSFNPNMHGTPQAQQAFSLFGTQATFGMAYDTISEETQRKIATLQVKLNQKLGPEFISQRPGPGGGPKLTYVEGWKIINLANEVFGFNGWSSSIVSLTTDFMDYNEESRKYNAGVTALIRVTLRDGVFHEDIGYGMLENSRSKGAALDKCKKEAVTDGLKRALRNFGNVMGNCLYDKSYAQEIVKIKFEPTKLNKDSLHRRPEFEDVKPAIPTATTTKTSNAAASSSTSRPNYTNNHNTSMNTSMSTSMNTSMNTSINTSSSRPMQQASSIPPHMQNIQHDSKGKAPAHHANGPPAQRPPAPNHHQNNQNAPAPAAGQSRPPVSAPAPAPPKPNPLPAQKPNSALEASDSQSHFFDSDDDAFLATVDLGPAFSAEADMGRPIMVDADMGQPINHEEGLMRGPDEYDDEDDEEHMAEEVKPVPVLKSSSSGAKSRHELIAAALSGSNDGNASMTSVAGAAAGGATSKPPSGQGGGGGGAWSSITSGSSSSGIGMGSRQPPNPKGSGQPRATSLAQQNHQRYMAQRQQNNQNHNPAQNNSSSTSSTSALATSASGEAGKRSSANSTMQSSVGGFNFPPGMNPLASSNNANIPNFSAAGSGSGIGTKRPADAMGSSYTMSGRPGINLPPQAGANRGGGGVGGMSGFNGNGITNGSGRSVLGALDITEGGDVKRRRS</sequence>
<feature type="compositionally biased region" description="Pro residues" evidence="5">
    <location>
        <begin position="351"/>
        <end position="366"/>
    </location>
</feature>
<dbReference type="EMBL" id="JAACJJ010000057">
    <property type="protein sequence ID" value="KAF5311001.1"/>
    <property type="molecule type" value="Genomic_DNA"/>
</dbReference>